<comment type="caution">
    <text evidence="2">The sequence shown here is derived from an EMBL/GenBank/DDBJ whole genome shotgun (WGS) entry which is preliminary data.</text>
</comment>
<keyword evidence="1" id="KW-0472">Membrane</keyword>
<dbReference type="EMBL" id="MU842872">
    <property type="protein sequence ID" value="KAK2028808.1"/>
    <property type="molecule type" value="Genomic_DNA"/>
</dbReference>
<organism evidence="2 3">
    <name type="scientific">Colletotrichum zoysiae</name>
    <dbReference type="NCBI Taxonomy" id="1216348"/>
    <lineage>
        <taxon>Eukaryota</taxon>
        <taxon>Fungi</taxon>
        <taxon>Dikarya</taxon>
        <taxon>Ascomycota</taxon>
        <taxon>Pezizomycotina</taxon>
        <taxon>Sordariomycetes</taxon>
        <taxon>Hypocreomycetidae</taxon>
        <taxon>Glomerellales</taxon>
        <taxon>Glomerellaceae</taxon>
        <taxon>Colletotrichum</taxon>
        <taxon>Colletotrichum graminicola species complex</taxon>
    </lineage>
</organism>
<evidence type="ECO:0000313" key="2">
    <source>
        <dbReference type="EMBL" id="KAK2028808.1"/>
    </source>
</evidence>
<evidence type="ECO:0000256" key="1">
    <source>
        <dbReference type="SAM" id="Phobius"/>
    </source>
</evidence>
<accession>A0AAD9HH71</accession>
<dbReference type="Proteomes" id="UP001232148">
    <property type="component" value="Unassembled WGS sequence"/>
</dbReference>
<dbReference type="AlphaFoldDB" id="A0AAD9HH71"/>
<keyword evidence="1" id="KW-0812">Transmembrane</keyword>
<name>A0AAD9HH71_9PEZI</name>
<keyword evidence="1" id="KW-1133">Transmembrane helix</keyword>
<gene>
    <name evidence="2" type="ORF">LX32DRAFT_382203</name>
</gene>
<reference evidence="2" key="1">
    <citation type="submission" date="2021-06" db="EMBL/GenBank/DDBJ databases">
        <title>Comparative genomics, transcriptomics and evolutionary studies reveal genomic signatures of adaptation to plant cell wall in hemibiotrophic fungi.</title>
        <authorList>
            <consortium name="DOE Joint Genome Institute"/>
            <person name="Baroncelli R."/>
            <person name="Diaz J.F."/>
            <person name="Benocci T."/>
            <person name="Peng M."/>
            <person name="Battaglia E."/>
            <person name="Haridas S."/>
            <person name="Andreopoulos W."/>
            <person name="Labutti K."/>
            <person name="Pangilinan J."/>
            <person name="Floch G.L."/>
            <person name="Makela M.R."/>
            <person name="Henrissat B."/>
            <person name="Grigoriev I.V."/>
            <person name="Crouch J.A."/>
            <person name="De Vries R.P."/>
            <person name="Sukno S.A."/>
            <person name="Thon M.R."/>
        </authorList>
    </citation>
    <scope>NUCLEOTIDE SEQUENCE</scope>
    <source>
        <strain evidence="2">MAFF235873</strain>
    </source>
</reference>
<keyword evidence="3" id="KW-1185">Reference proteome</keyword>
<feature type="transmembrane region" description="Helical" evidence="1">
    <location>
        <begin position="6"/>
        <end position="23"/>
    </location>
</feature>
<sequence length="209" mass="23667">MLPTHIPGYVVVSVLYLLLRYVASLDLLHRLLLFVRSTDKVRRSCPISVPSPQSFILPSHHFGSDTGTPHPLSLCLCLCLCLCLSGFNIVVQPRVPHPLAPFRVHDTPRHAPCLASLRRILYPYPYTPHSYVRTYIVLYCHCHCCWRRAALRMPIAAPPPCPVKPALPTASATRQWFPIIDIHVSFCLLRLDVSALRCGTVPRRYCDPR</sequence>
<evidence type="ECO:0000313" key="3">
    <source>
        <dbReference type="Proteomes" id="UP001232148"/>
    </source>
</evidence>
<protein>
    <submittedName>
        <fullName evidence="2">Uncharacterized protein</fullName>
    </submittedName>
</protein>
<proteinExistence type="predicted"/>